<comment type="caution">
    <text evidence="4">The sequence shown here is derived from an EMBL/GenBank/DDBJ whole genome shotgun (WGS) entry which is preliminary data.</text>
</comment>
<feature type="transmembrane region" description="Helical" evidence="1">
    <location>
        <begin position="343"/>
        <end position="359"/>
    </location>
</feature>
<feature type="transmembrane region" description="Helical" evidence="1">
    <location>
        <begin position="365"/>
        <end position="382"/>
    </location>
</feature>
<keyword evidence="1" id="KW-0812">Transmembrane</keyword>
<proteinExistence type="predicted"/>
<feature type="transmembrane region" description="Helical" evidence="1">
    <location>
        <begin position="248"/>
        <end position="271"/>
    </location>
</feature>
<keyword evidence="1" id="KW-0472">Membrane</keyword>
<evidence type="ECO:0000256" key="1">
    <source>
        <dbReference type="SAM" id="Phobius"/>
    </source>
</evidence>
<sequence length="388" mass="44225">MKQFFWLVLLIGFTLQAQHRPLSNQAQISVLTIGPGSSLNDAFGHNAFRIKDPTNNLDITFDYGRFDFNTPNFYLKFATGKLNYAIGKSNYKDIYGFYTWQNRSIQEQVLQLSQAQKQALYSFLNNNYKPENRYYLYDFFYDNCATKIKEVVVQTAQEPVVFNPPANFSPKTFRTLIQDNLHWNTWGSLGIDIALGAVIDKTANLEEHMFLPAYIHTLFEGATLNQTPLVATSRPIHTPTTTAKTTSLSALMFSPLVIFLILGGIVGYITYRDAKRQTRSRGLDVLIFGITGCIGIALMLLWFATNHQATANNYNLLWAFPLNLIIITSVWKKAPLKPWVRKYLKLLVICLALMGLHWISGVQQFAFALMPLLLALMLRYVFLIKSSR</sequence>
<feature type="transmembrane region" description="Helical" evidence="1">
    <location>
        <begin position="283"/>
        <end position="303"/>
    </location>
</feature>
<evidence type="ECO:0000259" key="3">
    <source>
        <dbReference type="Pfam" id="PF25221"/>
    </source>
</evidence>
<keyword evidence="1" id="KW-1133">Transmembrane helix</keyword>
<accession>A0A084TJ70</accession>
<evidence type="ECO:0000259" key="2">
    <source>
        <dbReference type="Pfam" id="PF13387"/>
    </source>
</evidence>
<reference evidence="4 5" key="1">
    <citation type="journal article" date="2014" name="Genome Announc.">
        <title>Draft Genome Sequence of the Algicidal Bacterium Mangrovimonas yunxiaonensis Strain LY01.</title>
        <authorList>
            <person name="Li Y."/>
            <person name="Zhu H."/>
            <person name="Li C."/>
            <person name="Zhang H."/>
            <person name="Chen Z."/>
            <person name="Zheng W."/>
            <person name="Xu H."/>
            <person name="Zheng T."/>
        </authorList>
    </citation>
    <scope>NUCLEOTIDE SEQUENCE [LARGE SCALE GENOMIC DNA]</scope>
    <source>
        <strain evidence="4 5">LY01</strain>
    </source>
</reference>
<dbReference type="InterPro" id="IPR057436">
    <property type="entry name" value="5TMH_Lnb"/>
</dbReference>
<keyword evidence="5" id="KW-1185">Reference proteome</keyword>
<dbReference type="Proteomes" id="UP000028521">
    <property type="component" value="Unassembled WGS sequence"/>
</dbReference>
<evidence type="ECO:0000313" key="4">
    <source>
        <dbReference type="EMBL" id="KFB00756.1"/>
    </source>
</evidence>
<feature type="domain" description="Lnb-like transmembrane" evidence="3">
    <location>
        <begin position="252"/>
        <end position="384"/>
    </location>
</feature>
<dbReference type="STRING" id="1197477.IA57_09900"/>
<dbReference type="Pfam" id="PF25221">
    <property type="entry name" value="5TMH_Lnb"/>
    <property type="match status" value="1"/>
</dbReference>
<organism evidence="4 5">
    <name type="scientific">Mangrovimonas yunxiaonensis</name>
    <dbReference type="NCBI Taxonomy" id="1197477"/>
    <lineage>
        <taxon>Bacteria</taxon>
        <taxon>Pseudomonadati</taxon>
        <taxon>Bacteroidota</taxon>
        <taxon>Flavobacteriia</taxon>
        <taxon>Flavobacteriales</taxon>
        <taxon>Flavobacteriaceae</taxon>
        <taxon>Mangrovimonas</taxon>
    </lineage>
</organism>
<evidence type="ECO:0000313" key="5">
    <source>
        <dbReference type="Proteomes" id="UP000028521"/>
    </source>
</evidence>
<dbReference type="InterPro" id="IPR025178">
    <property type="entry name" value="Lnb_N"/>
</dbReference>
<dbReference type="Pfam" id="PF13387">
    <property type="entry name" value="Lnb_N"/>
    <property type="match status" value="1"/>
</dbReference>
<name>A0A084TJ70_9FLAO</name>
<dbReference type="eggNOG" id="ENOG502Z87C">
    <property type="taxonomic scope" value="Bacteria"/>
</dbReference>
<feature type="domain" description="Lnb N-terminal periplasmic" evidence="2">
    <location>
        <begin position="24"/>
        <end position="156"/>
    </location>
</feature>
<dbReference type="EMBL" id="JPFK01000007">
    <property type="protein sequence ID" value="KFB00756.1"/>
    <property type="molecule type" value="Genomic_DNA"/>
</dbReference>
<reference evidence="5" key="2">
    <citation type="submission" date="2014-07" db="EMBL/GenBank/DDBJ databases">
        <title>Genome sequence of Mangrovimonas yunxiaonensis.</title>
        <authorList>
            <person name="Li Y."/>
            <person name="Zheng T."/>
        </authorList>
    </citation>
    <scope>NUCLEOTIDE SEQUENCE [LARGE SCALE GENOMIC DNA]</scope>
    <source>
        <strain evidence="5">LY01</strain>
    </source>
</reference>
<dbReference type="RefSeq" id="WP_036122519.1">
    <property type="nucleotide sequence ID" value="NZ_BMET01000006.1"/>
</dbReference>
<dbReference type="OrthoDB" id="319167at2"/>
<feature type="transmembrane region" description="Helical" evidence="1">
    <location>
        <begin position="315"/>
        <end position="331"/>
    </location>
</feature>
<protein>
    <submittedName>
        <fullName evidence="4">Membrane protein</fullName>
    </submittedName>
</protein>
<dbReference type="AlphaFoldDB" id="A0A084TJ70"/>
<gene>
    <name evidence="4" type="ORF">IA57_09900</name>
</gene>